<evidence type="ECO:0000313" key="2">
    <source>
        <dbReference type="Proteomes" id="UP000281553"/>
    </source>
</evidence>
<keyword evidence="2" id="KW-1185">Reference proteome</keyword>
<name>A0A3P7LSZ7_DIBLA</name>
<protein>
    <recommendedName>
        <fullName evidence="3">Protein kinase domain-containing protein</fullName>
    </recommendedName>
</protein>
<sequence length="61" mass="6938">MADVKLRSPLELFARDDDKVTKYRHKKRVGDYLIGRCIGKGSFATVYEAMHVPTGEKVSRP</sequence>
<dbReference type="InterPro" id="IPR011009">
    <property type="entry name" value="Kinase-like_dom_sf"/>
</dbReference>
<accession>A0A3P7LSZ7</accession>
<dbReference type="Gene3D" id="3.30.200.20">
    <property type="entry name" value="Phosphorylase Kinase, domain 1"/>
    <property type="match status" value="1"/>
</dbReference>
<dbReference type="Proteomes" id="UP000281553">
    <property type="component" value="Unassembled WGS sequence"/>
</dbReference>
<reference evidence="1 2" key="1">
    <citation type="submission" date="2018-11" db="EMBL/GenBank/DDBJ databases">
        <authorList>
            <consortium name="Pathogen Informatics"/>
        </authorList>
    </citation>
    <scope>NUCLEOTIDE SEQUENCE [LARGE SCALE GENOMIC DNA]</scope>
</reference>
<gene>
    <name evidence="1" type="ORF">DILT_LOCUS12151</name>
</gene>
<evidence type="ECO:0000313" key="1">
    <source>
        <dbReference type="EMBL" id="VDN16320.1"/>
    </source>
</evidence>
<dbReference type="OrthoDB" id="193931at2759"/>
<dbReference type="SUPFAM" id="SSF56112">
    <property type="entry name" value="Protein kinase-like (PK-like)"/>
    <property type="match status" value="1"/>
</dbReference>
<dbReference type="EMBL" id="UYRU01065429">
    <property type="protein sequence ID" value="VDN16320.1"/>
    <property type="molecule type" value="Genomic_DNA"/>
</dbReference>
<dbReference type="AlphaFoldDB" id="A0A3P7LSZ7"/>
<organism evidence="1 2">
    <name type="scientific">Dibothriocephalus latus</name>
    <name type="common">Fish tapeworm</name>
    <name type="synonym">Diphyllobothrium latum</name>
    <dbReference type="NCBI Taxonomy" id="60516"/>
    <lineage>
        <taxon>Eukaryota</taxon>
        <taxon>Metazoa</taxon>
        <taxon>Spiralia</taxon>
        <taxon>Lophotrochozoa</taxon>
        <taxon>Platyhelminthes</taxon>
        <taxon>Cestoda</taxon>
        <taxon>Eucestoda</taxon>
        <taxon>Diphyllobothriidea</taxon>
        <taxon>Diphyllobothriidae</taxon>
        <taxon>Dibothriocephalus</taxon>
    </lineage>
</organism>
<evidence type="ECO:0008006" key="3">
    <source>
        <dbReference type="Google" id="ProtNLM"/>
    </source>
</evidence>
<proteinExistence type="predicted"/>